<protein>
    <submittedName>
        <fullName evidence="1">Uncharacterized protein</fullName>
    </submittedName>
</protein>
<gene>
    <name evidence="1" type="ORF">JKG68_29475</name>
</gene>
<dbReference type="AlphaFoldDB" id="A0A937D4X9"/>
<dbReference type="Proteomes" id="UP000605848">
    <property type="component" value="Unassembled WGS sequence"/>
</dbReference>
<comment type="caution">
    <text evidence="1">The sequence shown here is derived from an EMBL/GenBank/DDBJ whole genome shotgun (WGS) entry which is preliminary data.</text>
</comment>
<keyword evidence="2" id="KW-1185">Reference proteome</keyword>
<organism evidence="1 2">
    <name type="scientific">Microvirga aerilata</name>
    <dbReference type="NCBI Taxonomy" id="670292"/>
    <lineage>
        <taxon>Bacteria</taxon>
        <taxon>Pseudomonadati</taxon>
        <taxon>Pseudomonadota</taxon>
        <taxon>Alphaproteobacteria</taxon>
        <taxon>Hyphomicrobiales</taxon>
        <taxon>Methylobacteriaceae</taxon>
        <taxon>Microvirga</taxon>
    </lineage>
</organism>
<accession>A0A937D4X9</accession>
<sequence length="68" mass="7734">MAIVGITGATDHWCVVYRVTPKTLWLLDSDGCTYMRRSPCTVQTTRTRYCLEVGEILLIERQGASRQL</sequence>
<proteinExistence type="predicted"/>
<evidence type="ECO:0000313" key="1">
    <source>
        <dbReference type="EMBL" id="MBL0408030.1"/>
    </source>
</evidence>
<dbReference type="EMBL" id="JAEQMY010000139">
    <property type="protein sequence ID" value="MBL0408030.1"/>
    <property type="molecule type" value="Genomic_DNA"/>
</dbReference>
<dbReference type="RefSeq" id="WP_202065682.1">
    <property type="nucleotide sequence ID" value="NZ_JAEQMY010000139.1"/>
</dbReference>
<reference evidence="1" key="1">
    <citation type="submission" date="2021-01" db="EMBL/GenBank/DDBJ databases">
        <title>Microvirga sp.</title>
        <authorList>
            <person name="Kim M.K."/>
        </authorList>
    </citation>
    <scope>NUCLEOTIDE SEQUENCE</scope>
    <source>
        <strain evidence="1">5420S-16</strain>
    </source>
</reference>
<evidence type="ECO:0000313" key="2">
    <source>
        <dbReference type="Proteomes" id="UP000605848"/>
    </source>
</evidence>
<name>A0A937D4X9_9HYPH</name>